<feature type="transmembrane region" description="Helical" evidence="8">
    <location>
        <begin position="103"/>
        <end position="120"/>
    </location>
</feature>
<dbReference type="SUPFAM" id="SSF103481">
    <property type="entry name" value="Multidrug resistance efflux transporter EmrE"/>
    <property type="match status" value="2"/>
</dbReference>
<keyword evidence="5 8" id="KW-0812">Transmembrane</keyword>
<protein>
    <submittedName>
        <fullName evidence="10">EamA family transporter RarD</fullName>
    </submittedName>
</protein>
<feature type="transmembrane region" description="Helical" evidence="8">
    <location>
        <begin position="127"/>
        <end position="143"/>
    </location>
</feature>
<feature type="transmembrane region" description="Helical" evidence="8">
    <location>
        <begin position="243"/>
        <end position="260"/>
    </location>
</feature>
<sequence length="301" mass="32882">MTPATKRGLLAAFAAYVLWGALPVYFHAVAEISPMEVLSHRVIWSLVVTGFGVMLLGNWSALRLLVSSRRRMLQLVAAVTMLSVNWLTYIWSVGTDHVIEAGLGYYICPLMSVLLAAVILRERISWGQLAGIVCVAAGVLWQVVAVGEVPWIALILAVTFAFYGLGRKVVALPAIPGLFAETLVLLPVALVYLGWAEGTGQGHFINGDWHWRGLLALAGPFTAIPLLLFAAGANRLDLRTLGLMQYLNPTMQVLVAIFLLDERILPGQGVTFLLIWLGLALYSFLPWLARRRQIPAQGGQD</sequence>
<feature type="transmembrane region" description="Helical" evidence="8">
    <location>
        <begin position="42"/>
        <end position="61"/>
    </location>
</feature>
<dbReference type="InterPro" id="IPR037185">
    <property type="entry name" value="EmrE-like"/>
</dbReference>
<evidence type="ECO:0000313" key="10">
    <source>
        <dbReference type="EMBL" id="MDY0885726.1"/>
    </source>
</evidence>
<evidence type="ECO:0000256" key="5">
    <source>
        <dbReference type="ARBA" id="ARBA00022692"/>
    </source>
</evidence>
<dbReference type="InterPro" id="IPR004626">
    <property type="entry name" value="RarD"/>
</dbReference>
<proteinExistence type="inferred from homology"/>
<accession>A0ABU5EL18</accession>
<dbReference type="PANTHER" id="PTHR22911">
    <property type="entry name" value="ACYL-MALONYL CONDENSING ENZYME-RELATED"/>
    <property type="match status" value="1"/>
</dbReference>
<dbReference type="RefSeq" id="WP_320510802.1">
    <property type="nucleotide sequence ID" value="NZ_JAXCLW010000013.1"/>
</dbReference>
<evidence type="ECO:0000256" key="1">
    <source>
        <dbReference type="ARBA" id="ARBA00004651"/>
    </source>
</evidence>
<evidence type="ECO:0000256" key="7">
    <source>
        <dbReference type="ARBA" id="ARBA00023136"/>
    </source>
</evidence>
<keyword evidence="3" id="KW-0813">Transport</keyword>
<keyword evidence="4" id="KW-1003">Cell membrane</keyword>
<evidence type="ECO:0000256" key="3">
    <source>
        <dbReference type="ARBA" id="ARBA00022448"/>
    </source>
</evidence>
<evidence type="ECO:0000256" key="8">
    <source>
        <dbReference type="SAM" id="Phobius"/>
    </source>
</evidence>
<dbReference type="Proteomes" id="UP001279642">
    <property type="component" value="Unassembled WGS sequence"/>
</dbReference>
<feature type="transmembrane region" description="Helical" evidence="8">
    <location>
        <begin position="209"/>
        <end position="231"/>
    </location>
</feature>
<keyword evidence="6 8" id="KW-1133">Transmembrane helix</keyword>
<comment type="similarity">
    <text evidence="2">Belongs to the EamA transporter family.</text>
</comment>
<organism evidence="10 11">
    <name type="scientific">Dongia soli</name>
    <dbReference type="NCBI Taxonomy" id="600628"/>
    <lineage>
        <taxon>Bacteria</taxon>
        <taxon>Pseudomonadati</taxon>
        <taxon>Pseudomonadota</taxon>
        <taxon>Alphaproteobacteria</taxon>
        <taxon>Rhodospirillales</taxon>
        <taxon>Dongiaceae</taxon>
        <taxon>Dongia</taxon>
    </lineage>
</organism>
<dbReference type="PANTHER" id="PTHR22911:SF137">
    <property type="entry name" value="SOLUTE CARRIER FAMILY 35 MEMBER G2-RELATED"/>
    <property type="match status" value="1"/>
</dbReference>
<keyword evidence="7 8" id="KW-0472">Membrane</keyword>
<feature type="domain" description="EamA" evidence="9">
    <location>
        <begin position="7"/>
        <end position="141"/>
    </location>
</feature>
<feature type="transmembrane region" description="Helical" evidence="8">
    <location>
        <begin position="272"/>
        <end position="289"/>
    </location>
</feature>
<evidence type="ECO:0000313" key="11">
    <source>
        <dbReference type="Proteomes" id="UP001279642"/>
    </source>
</evidence>
<dbReference type="Pfam" id="PF00892">
    <property type="entry name" value="EamA"/>
    <property type="match status" value="2"/>
</dbReference>
<dbReference type="NCBIfam" id="TIGR00688">
    <property type="entry name" value="rarD"/>
    <property type="match status" value="1"/>
</dbReference>
<feature type="domain" description="EamA" evidence="9">
    <location>
        <begin position="152"/>
        <end position="283"/>
    </location>
</feature>
<feature type="transmembrane region" description="Helical" evidence="8">
    <location>
        <begin position="178"/>
        <end position="197"/>
    </location>
</feature>
<comment type="caution">
    <text evidence="10">The sequence shown here is derived from an EMBL/GenBank/DDBJ whole genome shotgun (WGS) entry which is preliminary data.</text>
</comment>
<evidence type="ECO:0000256" key="6">
    <source>
        <dbReference type="ARBA" id="ARBA00022989"/>
    </source>
</evidence>
<feature type="transmembrane region" description="Helical" evidence="8">
    <location>
        <begin position="73"/>
        <end position="91"/>
    </location>
</feature>
<evidence type="ECO:0000259" key="9">
    <source>
        <dbReference type="Pfam" id="PF00892"/>
    </source>
</evidence>
<dbReference type="EMBL" id="JAXCLW010000013">
    <property type="protein sequence ID" value="MDY0885726.1"/>
    <property type="molecule type" value="Genomic_DNA"/>
</dbReference>
<feature type="transmembrane region" description="Helical" evidence="8">
    <location>
        <begin position="149"/>
        <end position="166"/>
    </location>
</feature>
<gene>
    <name evidence="10" type="primary">rarD</name>
    <name evidence="10" type="ORF">SMD27_23010</name>
</gene>
<keyword evidence="11" id="KW-1185">Reference proteome</keyword>
<dbReference type="InterPro" id="IPR000620">
    <property type="entry name" value="EamA_dom"/>
</dbReference>
<comment type="subcellular location">
    <subcellularLocation>
        <location evidence="1">Cell membrane</location>
        <topology evidence="1">Multi-pass membrane protein</topology>
    </subcellularLocation>
</comment>
<evidence type="ECO:0000256" key="2">
    <source>
        <dbReference type="ARBA" id="ARBA00007362"/>
    </source>
</evidence>
<evidence type="ECO:0000256" key="4">
    <source>
        <dbReference type="ARBA" id="ARBA00022475"/>
    </source>
</evidence>
<reference evidence="10 11" key="1">
    <citation type="journal article" date="2016" name="Antonie Van Leeuwenhoek">
        <title>Dongia soli sp. nov., isolated from soil from Dokdo, Korea.</title>
        <authorList>
            <person name="Kim D.U."/>
            <person name="Lee H."/>
            <person name="Kim H."/>
            <person name="Kim S.G."/>
            <person name="Ka J.O."/>
        </authorList>
    </citation>
    <scope>NUCLEOTIDE SEQUENCE [LARGE SCALE GENOMIC DNA]</scope>
    <source>
        <strain evidence="10 11">D78</strain>
    </source>
</reference>
<name>A0ABU5EL18_9PROT</name>